<evidence type="ECO:0008006" key="4">
    <source>
        <dbReference type="Google" id="ProtNLM"/>
    </source>
</evidence>
<protein>
    <recommendedName>
        <fullName evidence="4">Lipoprotein</fullName>
    </recommendedName>
</protein>
<dbReference type="AlphaFoldDB" id="A0A518BLA3"/>
<proteinExistence type="predicted"/>
<gene>
    <name evidence="2" type="ORF">Pla133_28430</name>
</gene>
<dbReference type="KEGG" id="pbap:Pla133_28430"/>
<name>A0A518BLA3_9BACT</name>
<dbReference type="PROSITE" id="PS51257">
    <property type="entry name" value="PROKAR_LIPOPROTEIN"/>
    <property type="match status" value="1"/>
</dbReference>
<feature type="signal peptide" evidence="1">
    <location>
        <begin position="1"/>
        <end position="24"/>
    </location>
</feature>
<organism evidence="2 3">
    <name type="scientific">Engelhardtia mirabilis</name>
    <dbReference type="NCBI Taxonomy" id="2528011"/>
    <lineage>
        <taxon>Bacteria</taxon>
        <taxon>Pseudomonadati</taxon>
        <taxon>Planctomycetota</taxon>
        <taxon>Planctomycetia</taxon>
        <taxon>Planctomycetia incertae sedis</taxon>
        <taxon>Engelhardtia</taxon>
    </lineage>
</organism>
<keyword evidence="3" id="KW-1185">Reference proteome</keyword>
<dbReference type="Proteomes" id="UP000316921">
    <property type="component" value="Chromosome"/>
</dbReference>
<evidence type="ECO:0000313" key="2">
    <source>
        <dbReference type="EMBL" id="QDU67754.1"/>
    </source>
</evidence>
<keyword evidence="1" id="KW-0732">Signal</keyword>
<reference evidence="2 3" key="1">
    <citation type="submission" date="2019-02" db="EMBL/GenBank/DDBJ databases">
        <title>Deep-cultivation of Planctomycetes and their phenomic and genomic characterization uncovers novel biology.</title>
        <authorList>
            <person name="Wiegand S."/>
            <person name="Jogler M."/>
            <person name="Boedeker C."/>
            <person name="Pinto D."/>
            <person name="Vollmers J."/>
            <person name="Rivas-Marin E."/>
            <person name="Kohn T."/>
            <person name="Peeters S.H."/>
            <person name="Heuer A."/>
            <person name="Rast P."/>
            <person name="Oberbeckmann S."/>
            <person name="Bunk B."/>
            <person name="Jeske O."/>
            <person name="Meyerdierks A."/>
            <person name="Storesund J.E."/>
            <person name="Kallscheuer N."/>
            <person name="Luecker S."/>
            <person name="Lage O.M."/>
            <person name="Pohl T."/>
            <person name="Merkel B.J."/>
            <person name="Hornburger P."/>
            <person name="Mueller R.-W."/>
            <person name="Bruemmer F."/>
            <person name="Labrenz M."/>
            <person name="Spormann A.M."/>
            <person name="Op den Camp H."/>
            <person name="Overmann J."/>
            <person name="Amann R."/>
            <person name="Jetten M.S.M."/>
            <person name="Mascher T."/>
            <person name="Medema M.H."/>
            <person name="Devos D.P."/>
            <person name="Kaster A.-K."/>
            <person name="Ovreas L."/>
            <person name="Rohde M."/>
            <person name="Galperin M.Y."/>
            <person name="Jogler C."/>
        </authorList>
    </citation>
    <scope>NUCLEOTIDE SEQUENCE [LARGE SCALE GENOMIC DNA]</scope>
    <source>
        <strain evidence="2 3">Pla133</strain>
    </source>
</reference>
<evidence type="ECO:0000313" key="3">
    <source>
        <dbReference type="Proteomes" id="UP000316921"/>
    </source>
</evidence>
<accession>A0A518BLA3</accession>
<evidence type="ECO:0000256" key="1">
    <source>
        <dbReference type="SAM" id="SignalP"/>
    </source>
</evidence>
<feature type="chain" id="PRO_5022132556" description="Lipoprotein" evidence="1">
    <location>
        <begin position="25"/>
        <end position="169"/>
    </location>
</feature>
<dbReference type="EMBL" id="CP036287">
    <property type="protein sequence ID" value="QDU67754.1"/>
    <property type="molecule type" value="Genomic_DNA"/>
</dbReference>
<sequence precursor="true">MTMRRLSMTVTLCGLVLCSCASTATEMAVPLGEAGRGLPQVSMAQEYDTGVFSLYQPATVTPDGANPNKFVVTYEPLPSAFLWRESDTLPTEEFWLFPDKVGVPSYVTPSSIDHTIHWRIEYLQDGQALSDLASFRALVIQWFADNSSITLAAGNLMSHDRHVVIEPTR</sequence>